<organism evidence="2 3">
    <name type="scientific">Ahniella affigens</name>
    <dbReference type="NCBI Taxonomy" id="2021234"/>
    <lineage>
        <taxon>Bacteria</taxon>
        <taxon>Pseudomonadati</taxon>
        <taxon>Pseudomonadota</taxon>
        <taxon>Gammaproteobacteria</taxon>
        <taxon>Lysobacterales</taxon>
        <taxon>Rhodanobacteraceae</taxon>
        <taxon>Ahniella</taxon>
    </lineage>
</organism>
<protein>
    <submittedName>
        <fullName evidence="2">DUF1761 domain-containing protein</fullName>
    </submittedName>
</protein>
<feature type="transmembrane region" description="Helical" evidence="1">
    <location>
        <begin position="6"/>
        <end position="29"/>
    </location>
</feature>
<gene>
    <name evidence="2" type="ORF">C7S18_07790</name>
</gene>
<dbReference type="EMBL" id="CP027860">
    <property type="protein sequence ID" value="AVP97099.1"/>
    <property type="molecule type" value="Genomic_DNA"/>
</dbReference>
<dbReference type="KEGG" id="xba:C7S18_07790"/>
<feature type="transmembrane region" description="Helical" evidence="1">
    <location>
        <begin position="50"/>
        <end position="71"/>
    </location>
</feature>
<dbReference type="AlphaFoldDB" id="A0A2P1PQJ6"/>
<feature type="transmembrane region" description="Helical" evidence="1">
    <location>
        <begin position="77"/>
        <end position="102"/>
    </location>
</feature>
<keyword evidence="1" id="KW-0472">Membrane</keyword>
<reference evidence="2 3" key="2">
    <citation type="submission" date="2018-03" db="EMBL/GenBank/DDBJ databases">
        <authorList>
            <person name="Keele B.F."/>
        </authorList>
    </citation>
    <scope>NUCLEOTIDE SEQUENCE [LARGE SCALE GENOMIC DNA]</scope>
    <source>
        <strain evidence="2 3">D13</strain>
    </source>
</reference>
<name>A0A2P1PQJ6_9GAMM</name>
<reference evidence="2 3" key="1">
    <citation type="submission" date="2018-03" db="EMBL/GenBank/DDBJ databases">
        <title>Ahniella affigens gen. nov., sp. nov., a gammaproteobacterium isolated from sandy soil near a stream.</title>
        <authorList>
            <person name="Ko Y."/>
            <person name="Kim J.-H."/>
        </authorList>
    </citation>
    <scope>NUCLEOTIDE SEQUENCE [LARGE SCALE GENOMIC DNA]</scope>
    <source>
        <strain evidence="2 3">D13</strain>
    </source>
</reference>
<keyword evidence="3" id="KW-1185">Reference proteome</keyword>
<dbReference type="Pfam" id="PF08570">
    <property type="entry name" value="DUF1761"/>
    <property type="match status" value="1"/>
</dbReference>
<feature type="transmembrane region" description="Helical" evidence="1">
    <location>
        <begin position="109"/>
        <end position="131"/>
    </location>
</feature>
<accession>A0A2P1PQJ6</accession>
<keyword evidence="1" id="KW-1133">Transmembrane helix</keyword>
<dbReference type="OrthoDB" id="333057at2"/>
<evidence type="ECO:0000313" key="2">
    <source>
        <dbReference type="EMBL" id="AVP97099.1"/>
    </source>
</evidence>
<evidence type="ECO:0000313" key="3">
    <source>
        <dbReference type="Proteomes" id="UP000241074"/>
    </source>
</evidence>
<sequence length="137" mass="14781">MPEFNIWAVLTAAAASFVLGGIWYSPMLFGKAWQRETGLSDEQLAKGNMALIFGLAFLLCLGASFVFAMFLGPRPPLALGLGAGSSAGLFWVTSSFGINYLFERKSLKLFFINGGYHTLQFTVIGLILALWPVPPAA</sequence>
<dbReference type="InterPro" id="IPR013879">
    <property type="entry name" value="DUF1761"/>
</dbReference>
<dbReference type="Proteomes" id="UP000241074">
    <property type="component" value="Chromosome"/>
</dbReference>
<evidence type="ECO:0000256" key="1">
    <source>
        <dbReference type="SAM" id="Phobius"/>
    </source>
</evidence>
<proteinExistence type="predicted"/>
<dbReference type="RefSeq" id="WP_106891024.1">
    <property type="nucleotide sequence ID" value="NZ_CP027860.1"/>
</dbReference>
<keyword evidence="1" id="KW-0812">Transmembrane</keyword>